<feature type="domain" description="Major facilitator superfamily (MFS) profile" evidence="9">
    <location>
        <begin position="1"/>
        <end position="181"/>
    </location>
</feature>
<dbReference type="PROSITE" id="PS50850">
    <property type="entry name" value="MFS"/>
    <property type="match status" value="1"/>
</dbReference>
<keyword evidence="2" id="KW-0813">Transport</keyword>
<proteinExistence type="predicted"/>
<comment type="subcellular location">
    <subcellularLocation>
        <location evidence="1">Cell membrane</location>
        <topology evidence="1">Multi-pass membrane protein</topology>
    </subcellularLocation>
</comment>
<sequence>MGDGGTSQALEALGELGPVAMSIITHTFTDPRERARAIGAWGAVVGIPMAAGPLAGGPLAGGPLVESVGWRSIFWTNLPVGLAALLLTLRFVPESRTPRARRPDPVGRLPDIVLSGSLTYAITEAPHAGLPTAAPFAGLALAALVVGAATSGRWARGTAERTAERLEPAEPHRPAGVGAQR</sequence>
<feature type="region of interest" description="Disordered" evidence="7">
    <location>
        <begin position="156"/>
        <end position="181"/>
    </location>
</feature>
<evidence type="ECO:0000313" key="11">
    <source>
        <dbReference type="Proteomes" id="UP000579523"/>
    </source>
</evidence>
<dbReference type="Pfam" id="PF07690">
    <property type="entry name" value="MFS_1"/>
    <property type="match status" value="1"/>
</dbReference>
<evidence type="ECO:0000256" key="8">
    <source>
        <dbReference type="SAM" id="Phobius"/>
    </source>
</evidence>
<dbReference type="Proteomes" id="UP000579523">
    <property type="component" value="Unassembled WGS sequence"/>
</dbReference>
<feature type="compositionally biased region" description="Basic and acidic residues" evidence="7">
    <location>
        <begin position="158"/>
        <end position="173"/>
    </location>
</feature>
<dbReference type="InterPro" id="IPR036259">
    <property type="entry name" value="MFS_trans_sf"/>
</dbReference>
<gene>
    <name evidence="10" type="ORF">FHS37_000717</name>
</gene>
<comment type="caution">
    <text evidence="10">The sequence shown here is derived from an EMBL/GenBank/DDBJ whole genome shotgun (WGS) entry which is preliminary data.</text>
</comment>
<reference evidence="10 11" key="1">
    <citation type="submission" date="2020-08" db="EMBL/GenBank/DDBJ databases">
        <title>Genomic Encyclopedia of Type Strains, Phase III (KMG-III): the genomes of soil and plant-associated and newly described type strains.</title>
        <authorList>
            <person name="Whitman W."/>
        </authorList>
    </citation>
    <scope>NUCLEOTIDE SEQUENCE [LARGE SCALE GENOMIC DNA]</scope>
    <source>
        <strain evidence="10 11">CECT 3273</strain>
    </source>
</reference>
<dbReference type="Gene3D" id="1.20.1250.20">
    <property type="entry name" value="MFS general substrate transporter like domains"/>
    <property type="match status" value="1"/>
</dbReference>
<evidence type="ECO:0000256" key="3">
    <source>
        <dbReference type="ARBA" id="ARBA00022692"/>
    </source>
</evidence>
<feature type="transmembrane region" description="Helical" evidence="8">
    <location>
        <begin position="72"/>
        <end position="92"/>
    </location>
</feature>
<protein>
    <submittedName>
        <fullName evidence="10">MFS family permease</fullName>
    </submittedName>
</protein>
<keyword evidence="4 8" id="KW-1133">Transmembrane helix</keyword>
<evidence type="ECO:0000256" key="1">
    <source>
        <dbReference type="ARBA" id="ARBA00004651"/>
    </source>
</evidence>
<dbReference type="AlphaFoldDB" id="A0A7W7LVZ0"/>
<dbReference type="PANTHER" id="PTHR42718:SF9">
    <property type="entry name" value="MAJOR FACILITATOR SUPERFAMILY MULTIDRUG TRANSPORTER MFSC"/>
    <property type="match status" value="1"/>
</dbReference>
<evidence type="ECO:0000256" key="4">
    <source>
        <dbReference type="ARBA" id="ARBA00022989"/>
    </source>
</evidence>
<evidence type="ECO:0000256" key="6">
    <source>
        <dbReference type="ARBA" id="ARBA00023251"/>
    </source>
</evidence>
<dbReference type="GO" id="GO:0022857">
    <property type="term" value="F:transmembrane transporter activity"/>
    <property type="evidence" value="ECO:0007669"/>
    <property type="project" value="InterPro"/>
</dbReference>
<keyword evidence="11" id="KW-1185">Reference proteome</keyword>
<dbReference type="SUPFAM" id="SSF103473">
    <property type="entry name" value="MFS general substrate transporter"/>
    <property type="match status" value="1"/>
</dbReference>
<accession>A0A7W7LVZ0</accession>
<evidence type="ECO:0000313" key="10">
    <source>
        <dbReference type="EMBL" id="MBB4896701.1"/>
    </source>
</evidence>
<dbReference type="GO" id="GO:0005886">
    <property type="term" value="C:plasma membrane"/>
    <property type="evidence" value="ECO:0007669"/>
    <property type="project" value="UniProtKB-SubCell"/>
</dbReference>
<evidence type="ECO:0000256" key="2">
    <source>
        <dbReference type="ARBA" id="ARBA00022448"/>
    </source>
</evidence>
<evidence type="ECO:0000259" key="9">
    <source>
        <dbReference type="PROSITE" id="PS50850"/>
    </source>
</evidence>
<dbReference type="GO" id="GO:0046677">
    <property type="term" value="P:response to antibiotic"/>
    <property type="evidence" value="ECO:0007669"/>
    <property type="project" value="UniProtKB-KW"/>
</dbReference>
<dbReference type="InterPro" id="IPR011701">
    <property type="entry name" value="MFS"/>
</dbReference>
<keyword evidence="6" id="KW-0046">Antibiotic resistance</keyword>
<dbReference type="PANTHER" id="PTHR42718">
    <property type="entry name" value="MAJOR FACILITATOR SUPERFAMILY MULTIDRUG TRANSPORTER MFSC"/>
    <property type="match status" value="1"/>
</dbReference>
<keyword evidence="5 8" id="KW-0472">Membrane</keyword>
<feature type="transmembrane region" description="Helical" evidence="8">
    <location>
        <begin position="38"/>
        <end position="60"/>
    </location>
</feature>
<dbReference type="EMBL" id="JACHJI010000001">
    <property type="protein sequence ID" value="MBB4896701.1"/>
    <property type="molecule type" value="Genomic_DNA"/>
</dbReference>
<dbReference type="InterPro" id="IPR020846">
    <property type="entry name" value="MFS_dom"/>
</dbReference>
<evidence type="ECO:0000256" key="7">
    <source>
        <dbReference type="SAM" id="MobiDB-lite"/>
    </source>
</evidence>
<organism evidence="10 11">
    <name type="scientific">Streptomyces griseomycini</name>
    <dbReference type="NCBI Taxonomy" id="66895"/>
    <lineage>
        <taxon>Bacteria</taxon>
        <taxon>Bacillati</taxon>
        <taxon>Actinomycetota</taxon>
        <taxon>Actinomycetes</taxon>
        <taxon>Kitasatosporales</taxon>
        <taxon>Streptomycetaceae</taxon>
        <taxon>Streptomyces</taxon>
    </lineage>
</organism>
<keyword evidence="3 8" id="KW-0812">Transmembrane</keyword>
<name>A0A7W7LVZ0_9ACTN</name>
<evidence type="ECO:0000256" key="5">
    <source>
        <dbReference type="ARBA" id="ARBA00023136"/>
    </source>
</evidence>